<evidence type="ECO:0000256" key="1">
    <source>
        <dbReference type="SAM" id="MobiDB-lite"/>
    </source>
</evidence>
<keyword evidence="2" id="KW-0732">Signal</keyword>
<feature type="signal peptide" evidence="2">
    <location>
        <begin position="1"/>
        <end position="25"/>
    </location>
</feature>
<feature type="compositionally biased region" description="Basic and acidic residues" evidence="1">
    <location>
        <begin position="121"/>
        <end position="144"/>
    </location>
</feature>
<evidence type="ECO:0000256" key="2">
    <source>
        <dbReference type="SAM" id="SignalP"/>
    </source>
</evidence>
<evidence type="ECO:0000313" key="4">
    <source>
        <dbReference type="Proteomes" id="UP000788262"/>
    </source>
</evidence>
<comment type="caution">
    <text evidence="3">The sequence shown here is derived from an EMBL/GenBank/DDBJ whole genome shotgun (WGS) entry which is preliminary data.</text>
</comment>
<sequence length="152" mass="15655">MSAGRRVTALMVAAVWAGTCGTAAAAGGSGADLIRDEGVRGAAAVAEQARVQGLVAWRAEQTAAFEAAVRQAEQEAERALRAARSAASPDSRGTTVAASGSAGRDWAAEIAEALRTPAPRPKSEPTVDPEHQQFVEDSFTHAVKDLTYSPAP</sequence>
<evidence type="ECO:0000313" key="3">
    <source>
        <dbReference type="EMBL" id="MBN0044236.1"/>
    </source>
</evidence>
<dbReference type="RefSeq" id="WP_205382463.1">
    <property type="nucleotide sequence ID" value="NZ_JAFFZS010000005.1"/>
</dbReference>
<feature type="chain" id="PRO_5047447253" evidence="2">
    <location>
        <begin position="26"/>
        <end position="152"/>
    </location>
</feature>
<reference evidence="3 4" key="1">
    <citation type="submission" date="2021-02" db="EMBL/GenBank/DDBJ databases">
        <title>Whole genome sequencing of Streptomyces actuosus VRA1.</title>
        <authorList>
            <person name="Sen G."/>
            <person name="Sen A."/>
        </authorList>
    </citation>
    <scope>NUCLEOTIDE SEQUENCE [LARGE SCALE GENOMIC DNA]</scope>
    <source>
        <strain evidence="3 4">VRA1</strain>
    </source>
</reference>
<feature type="region of interest" description="Disordered" evidence="1">
    <location>
        <begin position="83"/>
        <end position="152"/>
    </location>
</feature>
<dbReference type="EMBL" id="JAFFZS010000005">
    <property type="protein sequence ID" value="MBN0044236.1"/>
    <property type="molecule type" value="Genomic_DNA"/>
</dbReference>
<dbReference type="Proteomes" id="UP000788262">
    <property type="component" value="Unassembled WGS sequence"/>
</dbReference>
<protein>
    <submittedName>
        <fullName evidence="3">Uncharacterized protein</fullName>
    </submittedName>
</protein>
<keyword evidence="4" id="KW-1185">Reference proteome</keyword>
<proteinExistence type="predicted"/>
<organism evidence="3 4">
    <name type="scientific">Streptomyces actuosus</name>
    <dbReference type="NCBI Taxonomy" id="1885"/>
    <lineage>
        <taxon>Bacteria</taxon>
        <taxon>Bacillati</taxon>
        <taxon>Actinomycetota</taxon>
        <taxon>Actinomycetes</taxon>
        <taxon>Kitasatosporales</taxon>
        <taxon>Streptomycetaceae</taxon>
        <taxon>Streptomyces</taxon>
    </lineage>
</organism>
<gene>
    <name evidence="3" type="ORF">JS756_08960</name>
</gene>
<name>A0ABS2VMB9_STRAS</name>
<accession>A0ABS2VMB9</accession>